<protein>
    <recommendedName>
        <fullName evidence="3">Phage tail assembly chaperone protein, TAC</fullName>
    </recommendedName>
</protein>
<dbReference type="AlphaFoldDB" id="A0A1M5JII1"/>
<dbReference type="RefSeq" id="WP_072790462.1">
    <property type="nucleotide sequence ID" value="NZ_FQWM01000001.1"/>
</dbReference>
<dbReference type="InterPro" id="IPR019056">
    <property type="entry name" value="Phage_TAC_6"/>
</dbReference>
<sequence length="68" mass="7604">MTGFDWRSLMRAGLHDLRLDPKAFWALTPAELAVMLGQPQGVTPMSRPQLEALLTAYPDQRGQEHDGL</sequence>
<dbReference type="InterPro" id="IPR011739">
    <property type="entry name" value="GTA_rcc01693"/>
</dbReference>
<keyword evidence="2" id="KW-1185">Reference proteome</keyword>
<reference evidence="2" key="1">
    <citation type="submission" date="2016-11" db="EMBL/GenBank/DDBJ databases">
        <authorList>
            <person name="Varghese N."/>
            <person name="Submissions S."/>
        </authorList>
    </citation>
    <scope>NUCLEOTIDE SEQUENCE [LARGE SCALE GENOMIC DNA]</scope>
    <source>
        <strain evidence="2">DSM 28223</strain>
    </source>
</reference>
<gene>
    <name evidence="1" type="ORF">SAMN04488044_0665</name>
</gene>
<evidence type="ECO:0000313" key="2">
    <source>
        <dbReference type="Proteomes" id="UP000184211"/>
    </source>
</evidence>
<dbReference type="Proteomes" id="UP000184211">
    <property type="component" value="Unassembled WGS sequence"/>
</dbReference>
<proteinExistence type="predicted"/>
<dbReference type="OrthoDB" id="7582980at2"/>
<dbReference type="Pfam" id="PF09550">
    <property type="entry name" value="Phage_TAC_6"/>
    <property type="match status" value="1"/>
</dbReference>
<evidence type="ECO:0000313" key="1">
    <source>
        <dbReference type="EMBL" id="SHG40069.1"/>
    </source>
</evidence>
<dbReference type="STRING" id="870908.SAMN04488044_0665"/>
<name>A0A1M5JII1_9RHOB</name>
<dbReference type="NCBIfam" id="TIGR02216">
    <property type="entry name" value="phage_TIGR02216"/>
    <property type="match status" value="1"/>
</dbReference>
<dbReference type="EMBL" id="FQWM01000001">
    <property type="protein sequence ID" value="SHG40069.1"/>
    <property type="molecule type" value="Genomic_DNA"/>
</dbReference>
<organism evidence="1 2">
    <name type="scientific">Cognatishimia maritima</name>
    <dbReference type="NCBI Taxonomy" id="870908"/>
    <lineage>
        <taxon>Bacteria</taxon>
        <taxon>Pseudomonadati</taxon>
        <taxon>Pseudomonadota</taxon>
        <taxon>Alphaproteobacteria</taxon>
        <taxon>Rhodobacterales</taxon>
        <taxon>Paracoccaceae</taxon>
        <taxon>Cognatishimia</taxon>
    </lineage>
</organism>
<evidence type="ECO:0008006" key="3">
    <source>
        <dbReference type="Google" id="ProtNLM"/>
    </source>
</evidence>
<accession>A0A1M5JII1</accession>